<proteinExistence type="predicted"/>
<name>A0A9X2BM62_9FLAO</name>
<protein>
    <submittedName>
        <fullName evidence="1">Uncharacterized protein</fullName>
    </submittedName>
</protein>
<comment type="caution">
    <text evidence="1">The sequence shown here is derived from an EMBL/GenBank/DDBJ whole genome shotgun (WGS) entry which is preliminary data.</text>
</comment>
<reference evidence="1" key="1">
    <citation type="submission" date="2022-04" db="EMBL/GenBank/DDBJ databases">
        <title>Flavobacterium pygoscelis sp. nov. isolated from Chinstrap chick (Pygoscelis antarcticus).</title>
        <authorList>
            <person name="Irgang R."/>
            <person name="Poblete-Morales M."/>
            <person name="Avendano-Herrera R."/>
        </authorList>
    </citation>
    <scope>NUCLEOTIDE SEQUENCE</scope>
    <source>
        <strain evidence="1">I-SCBP12n</strain>
    </source>
</reference>
<keyword evidence="2" id="KW-1185">Reference proteome</keyword>
<dbReference type="EMBL" id="JALNUB010000006">
    <property type="protein sequence ID" value="MCK8142538.1"/>
    <property type="molecule type" value="Genomic_DNA"/>
</dbReference>
<dbReference type="Proteomes" id="UP001139260">
    <property type="component" value="Unassembled WGS sequence"/>
</dbReference>
<evidence type="ECO:0000313" key="1">
    <source>
        <dbReference type="EMBL" id="MCK8142538.1"/>
    </source>
</evidence>
<gene>
    <name evidence="1" type="ORF">MW871_11605</name>
</gene>
<accession>A0A9X2BM62</accession>
<organism evidence="1 2">
    <name type="scientific">Flavobacterium pygoscelis</name>
    <dbReference type="NCBI Taxonomy" id="2893176"/>
    <lineage>
        <taxon>Bacteria</taxon>
        <taxon>Pseudomonadati</taxon>
        <taxon>Bacteroidota</taxon>
        <taxon>Flavobacteriia</taxon>
        <taxon>Flavobacteriales</taxon>
        <taxon>Flavobacteriaceae</taxon>
        <taxon>Flavobacterium</taxon>
    </lineage>
</organism>
<sequence>MSLVQLIKELRDCNILFLKEIEAALQLDNAFISKIENEKGYCQENI</sequence>
<dbReference type="RefSeq" id="WP_248428661.1">
    <property type="nucleotide sequence ID" value="NZ_JALNUB010000006.1"/>
</dbReference>
<evidence type="ECO:0000313" key="2">
    <source>
        <dbReference type="Proteomes" id="UP001139260"/>
    </source>
</evidence>
<dbReference type="AlphaFoldDB" id="A0A9X2BM62"/>